<proteinExistence type="predicted"/>
<keyword evidence="2" id="KW-1185">Reference proteome</keyword>
<protein>
    <submittedName>
        <fullName evidence="1">Uncharacterized protein</fullName>
    </submittedName>
</protein>
<accession>A0A919YRK0</accession>
<organism evidence="1 2">
    <name type="scientific">Paenibacillus montaniterrae</name>
    <dbReference type="NCBI Taxonomy" id="429341"/>
    <lineage>
        <taxon>Bacteria</taxon>
        <taxon>Bacillati</taxon>
        <taxon>Bacillota</taxon>
        <taxon>Bacilli</taxon>
        <taxon>Bacillales</taxon>
        <taxon>Paenibacillaceae</taxon>
        <taxon>Paenibacillus</taxon>
    </lineage>
</organism>
<dbReference type="InterPro" id="IPR049254">
    <property type="entry name" value="Phage_tail_terminator"/>
</dbReference>
<sequence length="141" mass="15731">MQVTINDVRYAVHDALAAAFPTVTVSSVAPNPPLESPYFLVRLLEFTQTQELGNRYRRSLPFVVQYVAAQQSIDDKYAIAEVMMAALKYVTVGGYQLPGQSLSIEMIDGELHLFVTYAMLVREQQLDSPKMQKLEEGTTVG</sequence>
<dbReference type="EMBL" id="BOSE01000008">
    <property type="protein sequence ID" value="GIP18390.1"/>
    <property type="molecule type" value="Genomic_DNA"/>
</dbReference>
<dbReference type="RefSeq" id="WP_213518743.1">
    <property type="nucleotide sequence ID" value="NZ_BOSE01000008.1"/>
</dbReference>
<dbReference type="Pfam" id="PF20765">
    <property type="entry name" value="Phage_tail_terminator_8"/>
    <property type="match status" value="1"/>
</dbReference>
<gene>
    <name evidence="1" type="ORF">J40TS1_40320</name>
</gene>
<evidence type="ECO:0000313" key="1">
    <source>
        <dbReference type="EMBL" id="GIP18390.1"/>
    </source>
</evidence>
<evidence type="ECO:0000313" key="2">
    <source>
        <dbReference type="Proteomes" id="UP000683139"/>
    </source>
</evidence>
<reference evidence="1" key="1">
    <citation type="submission" date="2021-03" db="EMBL/GenBank/DDBJ databases">
        <title>Antimicrobial resistance genes in bacteria isolated from Japanese honey, and their potential for conferring macrolide and lincosamide resistance in the American foulbrood pathogen Paenibacillus larvae.</title>
        <authorList>
            <person name="Okamoto M."/>
            <person name="Kumagai M."/>
            <person name="Kanamori H."/>
            <person name="Takamatsu D."/>
        </authorList>
    </citation>
    <scope>NUCLEOTIDE SEQUENCE</scope>
    <source>
        <strain evidence="1">J40TS1</strain>
    </source>
</reference>
<dbReference type="Proteomes" id="UP000683139">
    <property type="component" value="Unassembled WGS sequence"/>
</dbReference>
<comment type="caution">
    <text evidence="1">The sequence shown here is derived from an EMBL/GenBank/DDBJ whole genome shotgun (WGS) entry which is preliminary data.</text>
</comment>
<name>A0A919YRK0_9BACL</name>
<dbReference type="AlphaFoldDB" id="A0A919YRK0"/>